<reference evidence="3 4" key="1">
    <citation type="submission" date="2020-08" db="EMBL/GenBank/DDBJ databases">
        <title>Exploring microbial biodiversity for novel pathways involved in the catabolism of aromatic compounds derived from lignin.</title>
        <authorList>
            <person name="Elkins J."/>
        </authorList>
    </citation>
    <scope>NUCLEOTIDE SEQUENCE [LARGE SCALE GENOMIC DNA]</scope>
    <source>
        <strain evidence="3 4">B1D3A</strain>
    </source>
</reference>
<dbReference type="EMBL" id="JACHKA010000001">
    <property type="protein sequence ID" value="MBB5985175.1"/>
    <property type="molecule type" value="Genomic_DNA"/>
</dbReference>
<feature type="domain" description="SnoaL-like" evidence="2">
    <location>
        <begin position="227"/>
        <end position="355"/>
    </location>
</feature>
<protein>
    <recommendedName>
        <fullName evidence="2">SnoaL-like domain-containing protein</fullName>
    </recommendedName>
</protein>
<dbReference type="InterPro" id="IPR037401">
    <property type="entry name" value="SnoaL-like"/>
</dbReference>
<name>A0ABR6ND32_9SPHN</name>
<feature type="signal peptide" evidence="1">
    <location>
        <begin position="1"/>
        <end position="19"/>
    </location>
</feature>
<keyword evidence="4" id="KW-1185">Reference proteome</keyword>
<feature type="domain" description="SnoaL-like" evidence="2">
    <location>
        <begin position="438"/>
        <end position="566"/>
    </location>
</feature>
<feature type="chain" id="PRO_5046697839" description="SnoaL-like domain-containing protein" evidence="1">
    <location>
        <begin position="20"/>
        <end position="686"/>
    </location>
</feature>
<feature type="domain" description="SnoaL-like" evidence="2">
    <location>
        <begin position="39"/>
        <end position="164"/>
    </location>
</feature>
<evidence type="ECO:0000256" key="1">
    <source>
        <dbReference type="SAM" id="SignalP"/>
    </source>
</evidence>
<sequence length="686" mass="74547">MTRGAVRLLAAALLASAPAAPLPAQTRAEIDALARDVDRVEAIRAIKDLQRLYAQYVQLGQWQAAADLFSESGRLVRGTDAVQGRGAIRDWLKARGGGQDGLPPGALHTELIDEPLLSMSADGRTIQSRWMSLSLTGDGKGAARLESGVYENDYVRENGVWKIALAHYHPQFEGDYATGWTNIGGADLPIVPYHITPEQTGRPIPPAAGAPPRSGETLAGLERRIAALNDEDAVRNLQHSYGYYVDRRMWDDVVDLFAEGGVVEIAGEGRHEGKDGIRRALERMGPAGLSAGELNDRPLFGTLVEVMPGGTEAYSRGIELGMLGSQSRDMAGWSITIFRNRFVKEDGIWKLRELRLFPLMAADYARGWGDGGTLRPAALPAFLSPHPVTGKAVSLPGAAAASGPLTGAAPAPQALPAGPGSARYADAKRRLSRSLAFDAAENVSSAYGFYIDDFMWDEMGAIFAEKGNKQSPFAGYYLGRDRIMGAVNATWGPTPQTRPGISYHWRTQPVILVSQDGRSANLRTRLFQPRTGKEVNGGFYGAVFSNGMYPNDQLVLEGDVWRLWSLTIDEPYFSMKTWKDGWNGVKAGPPGRRPPPSALIAKYPPDILLTELGEREAGFRGGTGETIEWPGILPMWFNYRNLVSGRTPERYWPDCVPCGMLPAARMTSHGYQMPPTGPSVDGVEVK</sequence>
<evidence type="ECO:0000313" key="3">
    <source>
        <dbReference type="EMBL" id="MBB5985175.1"/>
    </source>
</evidence>
<dbReference type="CDD" id="cd00531">
    <property type="entry name" value="NTF2_like"/>
    <property type="match status" value="1"/>
</dbReference>
<dbReference type="InterPro" id="IPR032710">
    <property type="entry name" value="NTF2-like_dom_sf"/>
</dbReference>
<accession>A0ABR6ND32</accession>
<evidence type="ECO:0000259" key="2">
    <source>
        <dbReference type="Pfam" id="PF13577"/>
    </source>
</evidence>
<gene>
    <name evidence="3" type="ORF">HNP60_001149</name>
</gene>
<dbReference type="Proteomes" id="UP001138540">
    <property type="component" value="Unassembled WGS sequence"/>
</dbReference>
<dbReference type="Pfam" id="PF13577">
    <property type="entry name" value="SnoaL_4"/>
    <property type="match status" value="3"/>
</dbReference>
<evidence type="ECO:0000313" key="4">
    <source>
        <dbReference type="Proteomes" id="UP001138540"/>
    </source>
</evidence>
<proteinExistence type="predicted"/>
<comment type="caution">
    <text evidence="3">The sequence shown here is derived from an EMBL/GenBank/DDBJ whole genome shotgun (WGS) entry which is preliminary data.</text>
</comment>
<keyword evidence="1" id="KW-0732">Signal</keyword>
<organism evidence="3 4">
    <name type="scientific">Sphingobium lignivorans</name>
    <dbReference type="NCBI Taxonomy" id="2735886"/>
    <lineage>
        <taxon>Bacteria</taxon>
        <taxon>Pseudomonadati</taxon>
        <taxon>Pseudomonadota</taxon>
        <taxon>Alphaproteobacteria</taxon>
        <taxon>Sphingomonadales</taxon>
        <taxon>Sphingomonadaceae</taxon>
        <taxon>Sphingobium</taxon>
    </lineage>
</organism>
<dbReference type="RefSeq" id="WP_338056692.1">
    <property type="nucleotide sequence ID" value="NZ_JACHKA010000001.1"/>
</dbReference>
<dbReference type="Gene3D" id="3.10.450.50">
    <property type="match status" value="3"/>
</dbReference>
<dbReference type="SUPFAM" id="SSF54427">
    <property type="entry name" value="NTF2-like"/>
    <property type="match status" value="3"/>
</dbReference>